<dbReference type="AlphaFoldDB" id="A0A644Y089"/>
<dbReference type="Pfam" id="PF18950">
    <property type="entry name" value="DUF5694"/>
    <property type="match status" value="1"/>
</dbReference>
<comment type="caution">
    <text evidence="1">The sequence shown here is derived from an EMBL/GenBank/DDBJ whole genome shotgun (WGS) entry which is preliminary data.</text>
</comment>
<reference evidence="1" key="1">
    <citation type="submission" date="2019-08" db="EMBL/GenBank/DDBJ databases">
        <authorList>
            <person name="Kucharzyk K."/>
            <person name="Murdoch R.W."/>
            <person name="Higgins S."/>
            <person name="Loffler F."/>
        </authorList>
    </citation>
    <scope>NUCLEOTIDE SEQUENCE</scope>
</reference>
<gene>
    <name evidence="1" type="ORF">SDC9_68382</name>
</gene>
<evidence type="ECO:0000313" key="1">
    <source>
        <dbReference type="EMBL" id="MPM21932.1"/>
    </source>
</evidence>
<organism evidence="1">
    <name type="scientific">bioreactor metagenome</name>
    <dbReference type="NCBI Taxonomy" id="1076179"/>
    <lineage>
        <taxon>unclassified sequences</taxon>
        <taxon>metagenomes</taxon>
        <taxon>ecological metagenomes</taxon>
    </lineage>
</organism>
<sequence length="273" mass="31849">MCFLSAGYGQNTIPVLALGTFHFNFPNLDKVQISQEDQIDVLDSNYQEEICNLVEMLARFKPTIIVIERQPKSQHKVDSLYQLYQKGSYSLKRGEDEQIGFRLAKKLGIKKLYCVDTWGSNYDKIDKLLDNEESNDYKKFEKSFSEHPDSVKMFFPKSVFKEKGIISELKELNSAENIKKSLGNYLIGHFKYESNPYDYTGVDFETGRWFNRNLRIFRNIQRIETKPSDKILVIFGAGHLNILNSLFESSPEYTLENTIKYLTVEIDQKKKRN</sequence>
<proteinExistence type="predicted"/>
<accession>A0A644Y089</accession>
<dbReference type="InterPro" id="IPR043749">
    <property type="entry name" value="DUF5694"/>
</dbReference>
<dbReference type="EMBL" id="VSSQ01003699">
    <property type="protein sequence ID" value="MPM21932.1"/>
    <property type="molecule type" value="Genomic_DNA"/>
</dbReference>
<protein>
    <submittedName>
        <fullName evidence="1">Uncharacterized protein</fullName>
    </submittedName>
</protein>
<name>A0A644Y089_9ZZZZ</name>